<protein>
    <submittedName>
        <fullName evidence="2">Uncharacterized peroxidase-related enzyme</fullName>
    </submittedName>
</protein>
<organism evidence="2 3">
    <name type="scientific">Roseovarius lutimaris</name>
    <dbReference type="NCBI Taxonomy" id="1005928"/>
    <lineage>
        <taxon>Bacteria</taxon>
        <taxon>Pseudomonadati</taxon>
        <taxon>Pseudomonadota</taxon>
        <taxon>Alphaproteobacteria</taxon>
        <taxon>Rhodobacterales</taxon>
        <taxon>Roseobacteraceae</taxon>
        <taxon>Roseovarius</taxon>
    </lineage>
</organism>
<dbReference type="InterPro" id="IPR003779">
    <property type="entry name" value="CMD-like"/>
</dbReference>
<keyword evidence="3" id="KW-1185">Reference proteome</keyword>
<dbReference type="InterPro" id="IPR010195">
    <property type="entry name" value="Uncharacterised_peroxidase-rel"/>
</dbReference>
<dbReference type="InterPro" id="IPR029032">
    <property type="entry name" value="AhpD-like"/>
</dbReference>
<dbReference type="SUPFAM" id="SSF69118">
    <property type="entry name" value="AhpD-like"/>
    <property type="match status" value="1"/>
</dbReference>
<name>A0A1I5D284_9RHOB</name>
<keyword evidence="2" id="KW-0575">Peroxidase</keyword>
<dbReference type="EMBL" id="FOVP01000011">
    <property type="protein sequence ID" value="SFN93350.1"/>
    <property type="molecule type" value="Genomic_DNA"/>
</dbReference>
<dbReference type="NCBIfam" id="TIGR00778">
    <property type="entry name" value="ahpD_dom"/>
    <property type="match status" value="1"/>
</dbReference>
<dbReference type="GO" id="GO:0051920">
    <property type="term" value="F:peroxiredoxin activity"/>
    <property type="evidence" value="ECO:0007669"/>
    <property type="project" value="InterPro"/>
</dbReference>
<evidence type="ECO:0000259" key="1">
    <source>
        <dbReference type="Pfam" id="PF02627"/>
    </source>
</evidence>
<dbReference type="NCBIfam" id="TIGR01926">
    <property type="entry name" value="peroxid_rel"/>
    <property type="match status" value="1"/>
</dbReference>
<dbReference type="PANTHER" id="PTHR35446">
    <property type="entry name" value="SI:CH211-175M2.5"/>
    <property type="match status" value="1"/>
</dbReference>
<dbReference type="InterPro" id="IPR004675">
    <property type="entry name" value="AhpD_core"/>
</dbReference>
<reference evidence="3" key="1">
    <citation type="submission" date="2016-10" db="EMBL/GenBank/DDBJ databases">
        <authorList>
            <person name="Varghese N."/>
            <person name="Submissions S."/>
        </authorList>
    </citation>
    <scope>NUCLEOTIDE SEQUENCE [LARGE SCALE GENOMIC DNA]</scope>
    <source>
        <strain evidence="3">DSM 28463</strain>
    </source>
</reference>
<dbReference type="RefSeq" id="WP_177193850.1">
    <property type="nucleotide sequence ID" value="NZ_FOVP01000011.1"/>
</dbReference>
<keyword evidence="2" id="KW-0560">Oxidoreductase</keyword>
<evidence type="ECO:0000313" key="2">
    <source>
        <dbReference type="EMBL" id="SFN93350.1"/>
    </source>
</evidence>
<evidence type="ECO:0000313" key="3">
    <source>
        <dbReference type="Proteomes" id="UP000198599"/>
    </source>
</evidence>
<dbReference type="STRING" id="1005928.SAMN04487859_111132"/>
<dbReference type="Pfam" id="PF02627">
    <property type="entry name" value="CMD"/>
    <property type="match status" value="1"/>
</dbReference>
<dbReference type="Proteomes" id="UP000198599">
    <property type="component" value="Unassembled WGS sequence"/>
</dbReference>
<dbReference type="AlphaFoldDB" id="A0A1I5D284"/>
<sequence length="192" mass="20981">MPLLPSLPEPAHLSDLYMLFPENVRPLMEYTDGLLRGDGALSVGERELIATYVSALNACTFCAGAHRAYAEVFGIAPALIDALIEDFDRAPVDEKLRPVLAYVAKLNTLPSKLVTRDAQAVYDAGWSEAALYEAVQVCALFNMMNRIIEGTGINFDYATAPGGHHARGTRPEDQTRTYGKFGDMIEAAAKER</sequence>
<dbReference type="Gene3D" id="1.20.1290.10">
    <property type="entry name" value="AhpD-like"/>
    <property type="match status" value="1"/>
</dbReference>
<accession>A0A1I5D284</accession>
<dbReference type="PANTHER" id="PTHR35446:SF2">
    <property type="entry name" value="CARBOXYMUCONOLACTONE DECARBOXYLASE-LIKE DOMAIN-CONTAINING PROTEIN"/>
    <property type="match status" value="1"/>
</dbReference>
<proteinExistence type="predicted"/>
<feature type="domain" description="Carboxymuconolactone decarboxylase-like" evidence="1">
    <location>
        <begin position="21"/>
        <end position="84"/>
    </location>
</feature>
<gene>
    <name evidence="2" type="ORF">SAMN04487859_111132</name>
</gene>